<organism evidence="2 3">
    <name type="scientific">Petrolisthes manimaculis</name>
    <dbReference type="NCBI Taxonomy" id="1843537"/>
    <lineage>
        <taxon>Eukaryota</taxon>
        <taxon>Metazoa</taxon>
        <taxon>Ecdysozoa</taxon>
        <taxon>Arthropoda</taxon>
        <taxon>Crustacea</taxon>
        <taxon>Multicrustacea</taxon>
        <taxon>Malacostraca</taxon>
        <taxon>Eumalacostraca</taxon>
        <taxon>Eucarida</taxon>
        <taxon>Decapoda</taxon>
        <taxon>Pleocyemata</taxon>
        <taxon>Anomura</taxon>
        <taxon>Galatheoidea</taxon>
        <taxon>Porcellanidae</taxon>
        <taxon>Petrolisthes</taxon>
    </lineage>
</organism>
<evidence type="ECO:0000313" key="3">
    <source>
        <dbReference type="Proteomes" id="UP001292094"/>
    </source>
</evidence>
<proteinExistence type="predicted"/>
<evidence type="ECO:0000313" key="2">
    <source>
        <dbReference type="EMBL" id="KAK4307863.1"/>
    </source>
</evidence>
<comment type="caution">
    <text evidence="2">The sequence shown here is derived from an EMBL/GenBank/DDBJ whole genome shotgun (WGS) entry which is preliminary data.</text>
</comment>
<dbReference type="AlphaFoldDB" id="A0AAE1U2L9"/>
<feature type="region of interest" description="Disordered" evidence="1">
    <location>
        <begin position="1"/>
        <end position="29"/>
    </location>
</feature>
<keyword evidence="3" id="KW-1185">Reference proteome</keyword>
<evidence type="ECO:0000256" key="1">
    <source>
        <dbReference type="SAM" id="MobiDB-lite"/>
    </source>
</evidence>
<name>A0AAE1U2L9_9EUCA</name>
<dbReference type="EMBL" id="JAWZYT010001961">
    <property type="protein sequence ID" value="KAK4307863.1"/>
    <property type="molecule type" value="Genomic_DNA"/>
</dbReference>
<reference evidence="2" key="1">
    <citation type="submission" date="2023-11" db="EMBL/GenBank/DDBJ databases">
        <title>Genome assemblies of two species of porcelain crab, Petrolisthes cinctipes and Petrolisthes manimaculis (Anomura: Porcellanidae).</title>
        <authorList>
            <person name="Angst P."/>
        </authorList>
    </citation>
    <scope>NUCLEOTIDE SEQUENCE</scope>
    <source>
        <strain evidence="2">PB745_02</strain>
        <tissue evidence="2">Gill</tissue>
    </source>
</reference>
<accession>A0AAE1U2L9</accession>
<gene>
    <name evidence="2" type="ORF">Pmani_020417</name>
</gene>
<sequence length="93" mass="10313">MKASAPRVKGIVCGESGRPTPITPSSDELEESTRALRIWRSVRAGPHATLRSSPPARRLQRLSSVRASLQVDSFSTDIRGVLHSRRKLERLQP</sequence>
<dbReference type="Proteomes" id="UP001292094">
    <property type="component" value="Unassembled WGS sequence"/>
</dbReference>
<protein>
    <submittedName>
        <fullName evidence="2">Uncharacterized protein</fullName>
    </submittedName>
</protein>